<keyword evidence="3" id="KW-1185">Reference proteome</keyword>
<proteinExistence type="predicted"/>
<feature type="signal peptide" evidence="1">
    <location>
        <begin position="1"/>
        <end position="26"/>
    </location>
</feature>
<dbReference type="AlphaFoldDB" id="A0A5M6DF30"/>
<reference evidence="2 3" key="1">
    <citation type="submission" date="2019-08" db="EMBL/GenBank/DDBJ databases">
        <authorList>
            <person name="Dhanesh K."/>
            <person name="Kumar G."/>
            <person name="Sasikala C."/>
            <person name="Venkata Ramana C."/>
        </authorList>
    </citation>
    <scope>NUCLEOTIDE SEQUENCE [LARGE SCALE GENOMIC DNA]</scope>
    <source>
        <strain evidence="2 3">JC645</strain>
    </source>
</reference>
<protein>
    <recommendedName>
        <fullName evidence="4">Secreted protein</fullName>
    </recommendedName>
</protein>
<evidence type="ECO:0000256" key="1">
    <source>
        <dbReference type="SAM" id="SignalP"/>
    </source>
</evidence>
<sequence length="76" mass="8600">MSRRLRHLMVAATLITVVSGASVAQASHIRSTVNRRQHPGHCLFKRDDSHHRHATVIRVDDRNTNARVVRTVRVNG</sequence>
<evidence type="ECO:0000313" key="3">
    <source>
        <dbReference type="Proteomes" id="UP000324479"/>
    </source>
</evidence>
<organism evidence="2 3">
    <name type="scientific">Roseiconus nitratireducens</name>
    <dbReference type="NCBI Taxonomy" id="2605748"/>
    <lineage>
        <taxon>Bacteria</taxon>
        <taxon>Pseudomonadati</taxon>
        <taxon>Planctomycetota</taxon>
        <taxon>Planctomycetia</taxon>
        <taxon>Pirellulales</taxon>
        <taxon>Pirellulaceae</taxon>
        <taxon>Roseiconus</taxon>
    </lineage>
</organism>
<accession>A0A5M6DF30</accession>
<evidence type="ECO:0000313" key="2">
    <source>
        <dbReference type="EMBL" id="KAA5546088.1"/>
    </source>
</evidence>
<keyword evidence="1" id="KW-0732">Signal</keyword>
<name>A0A5M6DF30_9BACT</name>
<comment type="caution">
    <text evidence="2">The sequence shown here is derived from an EMBL/GenBank/DDBJ whole genome shotgun (WGS) entry which is preliminary data.</text>
</comment>
<dbReference type="RefSeq" id="WP_150075095.1">
    <property type="nucleotide sequence ID" value="NZ_VWOX01000002.1"/>
</dbReference>
<gene>
    <name evidence="2" type="ORF">FYK55_04090</name>
</gene>
<dbReference type="Proteomes" id="UP000324479">
    <property type="component" value="Unassembled WGS sequence"/>
</dbReference>
<evidence type="ECO:0008006" key="4">
    <source>
        <dbReference type="Google" id="ProtNLM"/>
    </source>
</evidence>
<dbReference type="EMBL" id="VWOX01000002">
    <property type="protein sequence ID" value="KAA5546088.1"/>
    <property type="molecule type" value="Genomic_DNA"/>
</dbReference>
<feature type="chain" id="PRO_5024449779" description="Secreted protein" evidence="1">
    <location>
        <begin position="27"/>
        <end position="76"/>
    </location>
</feature>